<accession>R8BKB8</accession>
<feature type="region of interest" description="Disordered" evidence="2">
    <location>
        <begin position="1"/>
        <end position="24"/>
    </location>
</feature>
<gene>
    <name evidence="4" type="ORF">UCRPA7_4658</name>
</gene>
<dbReference type="CDD" id="cd02440">
    <property type="entry name" value="AdoMet_MTases"/>
    <property type="match status" value="1"/>
</dbReference>
<keyword evidence="3" id="KW-0812">Transmembrane</keyword>
<dbReference type="KEGG" id="tmn:UCRPA7_4658"/>
<sequence>MAPKSSRKSAAKPKTPKIDPNSSFTPEAFEKELKALASKAKDETWGKFLKEQASAYFRAAALLAVAAVYSNVSQLALSPVYGSIPSSIWHPHVVMVGCFVGWASNLHLGRLLPVKLIYLLPIIAINIPLVQFYLYKVSTSLTAYWGPLITEALTLLPLLVITTSCTANYLDNADFSKLPRWLADATPGLISWAFFKLVETGSGRLVEQHIGKSFFQTRLGLEIILGASSALLAPSKLLVHAMPGILHTAALNTHVYSPIATATLNRTLNLEGWSLIDRKESLTGYISVVDSHAQGFRVLRCDHSLLGGEWIKYQGPKVAEPIYSVFAMLEAVRLVEGDNRVADHDANALVVGLGVGITPAALVAHGIDTTVVEIDPVVHEFASKYFSLPSNHTAVIEDAVGYTDRLASNPDEKRFDYIVHDVFTGGAEPIALFTLEFLQNLDALLKPNGVIAINYAGDFLLPPPKIVVQTIRQVFPACRIFREHPRDEDNIEKEKRDFTNMVIFCTKTGDKVTFRKPTKADMLESPSRDAFLLPKHEVFDSDFYEGEDEGILTQNDTQKLVKYHQKSAVGHWAVMRTVLPDLIWNNW</sequence>
<dbReference type="RefSeq" id="XP_007915400.1">
    <property type="nucleotide sequence ID" value="XM_007917209.1"/>
</dbReference>
<evidence type="ECO:0000256" key="1">
    <source>
        <dbReference type="ARBA" id="ARBA00023115"/>
    </source>
</evidence>
<dbReference type="FunFam" id="3.40.50.150:FF:000288">
    <property type="entry name" value="Spermine/spermidine synthase, putative"/>
    <property type="match status" value="1"/>
</dbReference>
<dbReference type="GeneID" id="19325130"/>
<dbReference type="HOGENOM" id="CLU_017511_2_0_1"/>
<feature type="transmembrane region" description="Helical" evidence="3">
    <location>
        <begin position="116"/>
        <end position="135"/>
    </location>
</feature>
<dbReference type="EMBL" id="KB933129">
    <property type="protein sequence ID" value="EON99770.1"/>
    <property type="molecule type" value="Genomic_DNA"/>
</dbReference>
<keyword evidence="5" id="KW-1185">Reference proteome</keyword>
<dbReference type="Gene3D" id="3.40.50.150">
    <property type="entry name" value="Vaccinia Virus protein VP39"/>
    <property type="match status" value="1"/>
</dbReference>
<dbReference type="SUPFAM" id="SSF53335">
    <property type="entry name" value="S-adenosyl-L-methionine-dependent methyltransferases"/>
    <property type="match status" value="1"/>
</dbReference>
<feature type="transmembrane region" description="Helical" evidence="3">
    <location>
        <begin position="55"/>
        <end position="77"/>
    </location>
</feature>
<dbReference type="Pfam" id="PF01564">
    <property type="entry name" value="Spermine_synth"/>
    <property type="match status" value="1"/>
</dbReference>
<name>R8BKB8_PHAM7</name>
<protein>
    <submittedName>
        <fullName evidence="4">Putative spermine spermidine synthase protein</fullName>
    </submittedName>
</protein>
<dbReference type="AlphaFoldDB" id="R8BKB8"/>
<dbReference type="NCBIfam" id="NF037959">
    <property type="entry name" value="MFS_SpdSyn"/>
    <property type="match status" value="1"/>
</dbReference>
<dbReference type="GO" id="GO:0006596">
    <property type="term" value="P:polyamine biosynthetic process"/>
    <property type="evidence" value="ECO:0007669"/>
    <property type="project" value="UniProtKB-KW"/>
</dbReference>
<reference evidence="5" key="1">
    <citation type="journal article" date="2013" name="Genome Announc.">
        <title>Draft genome sequence of the ascomycete Phaeoacremonium aleophilum strain UCR-PA7, a causal agent of the esca disease complex in grapevines.</title>
        <authorList>
            <person name="Blanco-Ulate B."/>
            <person name="Rolshausen P."/>
            <person name="Cantu D."/>
        </authorList>
    </citation>
    <scope>NUCLEOTIDE SEQUENCE [LARGE SCALE GENOMIC DNA]</scope>
    <source>
        <strain evidence="5">UCR-PA7</strain>
    </source>
</reference>
<dbReference type="InterPro" id="IPR029063">
    <property type="entry name" value="SAM-dependent_MTases_sf"/>
</dbReference>
<dbReference type="PANTHER" id="PTHR43317:SF1">
    <property type="entry name" value="THERMOSPERMINE SYNTHASE ACAULIS5"/>
    <property type="match status" value="1"/>
</dbReference>
<organism evidence="4 5">
    <name type="scientific">Phaeoacremonium minimum (strain UCR-PA7)</name>
    <name type="common">Esca disease fungus</name>
    <name type="synonym">Togninia minima</name>
    <dbReference type="NCBI Taxonomy" id="1286976"/>
    <lineage>
        <taxon>Eukaryota</taxon>
        <taxon>Fungi</taxon>
        <taxon>Dikarya</taxon>
        <taxon>Ascomycota</taxon>
        <taxon>Pezizomycotina</taxon>
        <taxon>Sordariomycetes</taxon>
        <taxon>Sordariomycetidae</taxon>
        <taxon>Togniniales</taxon>
        <taxon>Togniniaceae</taxon>
        <taxon>Phaeoacremonium</taxon>
    </lineage>
</organism>
<keyword evidence="3" id="KW-0472">Membrane</keyword>
<dbReference type="Proteomes" id="UP000014074">
    <property type="component" value="Unassembled WGS sequence"/>
</dbReference>
<feature type="transmembrane region" description="Helical" evidence="3">
    <location>
        <begin position="89"/>
        <end position="109"/>
    </location>
</feature>
<evidence type="ECO:0000313" key="5">
    <source>
        <dbReference type="Proteomes" id="UP000014074"/>
    </source>
</evidence>
<keyword evidence="3" id="KW-1133">Transmembrane helix</keyword>
<dbReference type="GO" id="GO:0010487">
    <property type="term" value="F:thermospermine synthase activity"/>
    <property type="evidence" value="ECO:0007669"/>
    <property type="project" value="TreeGrafter"/>
</dbReference>
<evidence type="ECO:0000256" key="2">
    <source>
        <dbReference type="SAM" id="MobiDB-lite"/>
    </source>
</evidence>
<feature type="compositionally biased region" description="Basic residues" evidence="2">
    <location>
        <begin position="1"/>
        <end position="15"/>
    </location>
</feature>
<proteinExistence type="predicted"/>
<evidence type="ECO:0000256" key="3">
    <source>
        <dbReference type="SAM" id="Phobius"/>
    </source>
</evidence>
<evidence type="ECO:0000313" key="4">
    <source>
        <dbReference type="EMBL" id="EON99770.1"/>
    </source>
</evidence>
<dbReference type="eggNOG" id="ENOG502QTVA">
    <property type="taxonomic scope" value="Eukaryota"/>
</dbReference>
<keyword evidence="1" id="KW-0620">Polyamine biosynthesis</keyword>
<dbReference type="PANTHER" id="PTHR43317">
    <property type="entry name" value="THERMOSPERMINE SYNTHASE ACAULIS5"/>
    <property type="match status" value="1"/>
</dbReference>
<dbReference type="OrthoDB" id="2016285at2759"/>